<keyword evidence="2" id="KW-0904">Protein phosphatase</keyword>
<dbReference type="SUPFAM" id="SSF52799">
    <property type="entry name" value="(Phosphotyrosine protein) phosphatases II"/>
    <property type="match status" value="1"/>
</dbReference>
<dbReference type="PANTHER" id="PTHR10159:SF519">
    <property type="entry name" value="DUAL SPECIFICITY PROTEIN PHOSPHATASE MPK3"/>
    <property type="match status" value="1"/>
</dbReference>
<evidence type="ECO:0000256" key="2">
    <source>
        <dbReference type="ARBA" id="ARBA00022912"/>
    </source>
</evidence>
<dbReference type="HOGENOM" id="CLU_1039157_0_0_3"/>
<proteinExistence type="predicted"/>
<dbReference type="InterPro" id="IPR000387">
    <property type="entry name" value="Tyr_Pase_dom"/>
</dbReference>
<dbReference type="InterPro" id="IPR029021">
    <property type="entry name" value="Prot-tyrosine_phosphatase-like"/>
</dbReference>
<dbReference type="Proteomes" id="UP000010475">
    <property type="component" value="Chromosome"/>
</dbReference>
<dbReference type="AlphaFoldDB" id="K9X3G0"/>
<evidence type="ECO:0000256" key="1">
    <source>
        <dbReference type="ARBA" id="ARBA00022801"/>
    </source>
</evidence>
<keyword evidence="6" id="KW-1185">Reference proteome</keyword>
<organism evidence="5 6">
    <name type="scientific">Cylindrospermum stagnale PCC 7417</name>
    <dbReference type="NCBI Taxonomy" id="56107"/>
    <lineage>
        <taxon>Bacteria</taxon>
        <taxon>Bacillati</taxon>
        <taxon>Cyanobacteriota</taxon>
        <taxon>Cyanophyceae</taxon>
        <taxon>Nostocales</taxon>
        <taxon>Nostocaceae</taxon>
        <taxon>Cylindrospermum</taxon>
    </lineage>
</organism>
<evidence type="ECO:0000313" key="6">
    <source>
        <dbReference type="Proteomes" id="UP000010475"/>
    </source>
</evidence>
<dbReference type="PANTHER" id="PTHR10159">
    <property type="entry name" value="DUAL SPECIFICITY PROTEIN PHOSPHATASE"/>
    <property type="match status" value="1"/>
</dbReference>
<feature type="domain" description="Tyrosine-protein phosphatase" evidence="3">
    <location>
        <begin position="137"/>
        <end position="279"/>
    </location>
</feature>
<name>K9X3G0_9NOST</name>
<sequence>MADSSTNSLVHIQEIVPALGSYQTLYMLESFGTTVKFKSQYPAEEIRVQIWTNALNKYNSEGFWHSIDLEFQSREQEDTYIFQGSFLPTSPGEYQYTYRFRLGNEDNQWQWAGNFGENGYLTVPPPSPSMDWTQGANHVEFLPGVYVGNFIAASQAENLKLDAVLNLAFEFTLAFCASSNLAYKKIGLMDGAHNAIADHALLESISWIEEQVKQGKKILVNCRAGIGRSGSVSIAYCFYKRPDWSYQQTLDYMWSRKADIYPHKHLQESLERLFPRRSE</sequence>
<reference evidence="5 6" key="1">
    <citation type="submission" date="2012-06" db="EMBL/GenBank/DDBJ databases">
        <title>Finished chromosome of genome of Cylindrospermum stagnale PCC 7417.</title>
        <authorList>
            <consortium name="US DOE Joint Genome Institute"/>
            <person name="Gugger M."/>
            <person name="Coursin T."/>
            <person name="Rippka R."/>
            <person name="Tandeau De Marsac N."/>
            <person name="Huntemann M."/>
            <person name="Wei C.-L."/>
            <person name="Han J."/>
            <person name="Detter J.C."/>
            <person name="Han C."/>
            <person name="Tapia R."/>
            <person name="Chen A."/>
            <person name="Kyrpides N."/>
            <person name="Mavromatis K."/>
            <person name="Markowitz V."/>
            <person name="Szeto E."/>
            <person name="Ivanova N."/>
            <person name="Pagani I."/>
            <person name="Pati A."/>
            <person name="Goodwin L."/>
            <person name="Nordberg H.P."/>
            <person name="Cantor M.N."/>
            <person name="Hua S.X."/>
            <person name="Woyke T."/>
            <person name="Kerfeld C.A."/>
        </authorList>
    </citation>
    <scope>NUCLEOTIDE SEQUENCE [LARGE SCALE GENOMIC DNA]</scope>
    <source>
        <strain evidence="5 6">PCC 7417</strain>
    </source>
</reference>
<feature type="domain" description="Tyrosine specific protein phosphatases" evidence="4">
    <location>
        <begin position="199"/>
        <end position="257"/>
    </location>
</feature>
<dbReference type="PROSITE" id="PS50054">
    <property type="entry name" value="TYR_PHOSPHATASE_DUAL"/>
    <property type="match status" value="1"/>
</dbReference>
<protein>
    <submittedName>
        <fullName evidence="5">Uncharacterized protein</fullName>
    </submittedName>
</protein>
<evidence type="ECO:0000259" key="4">
    <source>
        <dbReference type="PROSITE" id="PS50056"/>
    </source>
</evidence>
<dbReference type="SMART" id="SM00195">
    <property type="entry name" value="DSPc"/>
    <property type="match status" value="1"/>
</dbReference>
<evidence type="ECO:0000259" key="3">
    <source>
        <dbReference type="PROSITE" id="PS50054"/>
    </source>
</evidence>
<dbReference type="GO" id="GO:0004721">
    <property type="term" value="F:phosphoprotein phosphatase activity"/>
    <property type="evidence" value="ECO:0007669"/>
    <property type="project" value="UniProtKB-KW"/>
</dbReference>
<dbReference type="CDD" id="cd14498">
    <property type="entry name" value="DSP"/>
    <property type="match status" value="1"/>
</dbReference>
<accession>K9X3G0</accession>
<dbReference type="KEGG" id="csg:Cylst_4138"/>
<dbReference type="STRING" id="56107.Cylst_4138"/>
<dbReference type="Pfam" id="PF00782">
    <property type="entry name" value="DSPc"/>
    <property type="match status" value="1"/>
</dbReference>
<evidence type="ECO:0000313" key="5">
    <source>
        <dbReference type="EMBL" id="AFZ26242.1"/>
    </source>
</evidence>
<dbReference type="PROSITE" id="PS50056">
    <property type="entry name" value="TYR_PHOSPHATASE_2"/>
    <property type="match status" value="1"/>
</dbReference>
<dbReference type="Gene3D" id="3.90.190.10">
    <property type="entry name" value="Protein tyrosine phosphatase superfamily"/>
    <property type="match status" value="1"/>
</dbReference>
<dbReference type="InterPro" id="IPR020422">
    <property type="entry name" value="TYR_PHOSPHATASE_DUAL_dom"/>
</dbReference>
<dbReference type="eggNOG" id="COG2453">
    <property type="taxonomic scope" value="Bacteria"/>
</dbReference>
<keyword evidence="1" id="KW-0378">Hydrolase</keyword>
<dbReference type="EMBL" id="CP003642">
    <property type="protein sequence ID" value="AFZ26242.1"/>
    <property type="molecule type" value="Genomic_DNA"/>
</dbReference>
<dbReference type="RefSeq" id="WP_015209484.1">
    <property type="nucleotide sequence ID" value="NC_019757.1"/>
</dbReference>
<dbReference type="GO" id="GO:0005737">
    <property type="term" value="C:cytoplasm"/>
    <property type="evidence" value="ECO:0007669"/>
    <property type="project" value="TreeGrafter"/>
</dbReference>
<gene>
    <name evidence="5" type="ORF">Cylst_4138</name>
</gene>
<dbReference type="InterPro" id="IPR000340">
    <property type="entry name" value="Dual-sp_phosphatase_cat-dom"/>
</dbReference>